<feature type="compositionally biased region" description="Basic and acidic residues" evidence="1">
    <location>
        <begin position="122"/>
        <end position="134"/>
    </location>
</feature>
<protein>
    <submittedName>
        <fullName evidence="2">Uncharacterized protein</fullName>
    </submittedName>
</protein>
<evidence type="ECO:0000313" key="2">
    <source>
        <dbReference type="EMBL" id="KAF7948591.1"/>
    </source>
</evidence>
<dbReference type="EMBL" id="RCSW01000006">
    <property type="protein sequence ID" value="KAF7948591.1"/>
    <property type="molecule type" value="Genomic_DNA"/>
</dbReference>
<keyword evidence="3" id="KW-1185">Reference proteome</keyword>
<dbReference type="RefSeq" id="XP_038735123.1">
    <property type="nucleotide sequence ID" value="XM_038874514.1"/>
</dbReference>
<evidence type="ECO:0000256" key="1">
    <source>
        <dbReference type="SAM" id="MobiDB-lite"/>
    </source>
</evidence>
<proteinExistence type="predicted"/>
<gene>
    <name evidence="2" type="ORF">EAE97_004002</name>
</gene>
<feature type="compositionally biased region" description="Polar residues" evidence="1">
    <location>
        <begin position="171"/>
        <end position="183"/>
    </location>
</feature>
<dbReference type="AlphaFoldDB" id="A0A9P5ITI1"/>
<accession>A0A9P5ITI1</accession>
<comment type="caution">
    <text evidence="2">The sequence shown here is derived from an EMBL/GenBank/DDBJ whole genome shotgun (WGS) entry which is preliminary data.</text>
</comment>
<name>A0A9P5ITI1_9HELO</name>
<sequence>MDIGKITIAKIKIDGDCRACAFDAYDWRSSPYSGFLDMPHLKKVAKSSRAVKEIYDSNNLMNIDLHNTIKAWDSYNQEGGLNLPSIKPFRDFYAKQHGHAKHGTRAKILGWKKAWILEKRQKEKEEASRSEPRVFHSSPLLGGSPDVDDSFADLVGNGQSSMQTRVPFIQDPSNSKNNPLSNADSRDYEEGCAMIGGDNSPASQLNDSQENFVVDNGHKAARDISLPNDVERASKLVVKAYDMFSDDGVEGAYCLEDADEAEDADDVEVPQDEAIAGLQLVDTITVVINTQKGF</sequence>
<dbReference type="Proteomes" id="UP000710849">
    <property type="component" value="Unassembled WGS sequence"/>
</dbReference>
<reference evidence="2 3" key="1">
    <citation type="journal article" date="2020" name="Genome Biol. Evol.">
        <title>Comparative genomics of Sclerotiniaceae.</title>
        <authorList>
            <person name="Valero Jimenez C.A."/>
            <person name="Steentjes M."/>
            <person name="Scholten O.E."/>
            <person name="Van Kan J.A.L."/>
        </authorList>
    </citation>
    <scope>NUCLEOTIDE SEQUENCE [LARGE SCALE GENOMIC DNA]</scope>
    <source>
        <strain evidence="2 3">MUCL 94</strain>
    </source>
</reference>
<dbReference type="GeneID" id="62147591"/>
<evidence type="ECO:0000313" key="3">
    <source>
        <dbReference type="Proteomes" id="UP000710849"/>
    </source>
</evidence>
<feature type="region of interest" description="Disordered" evidence="1">
    <location>
        <begin position="122"/>
        <end position="186"/>
    </location>
</feature>
<organism evidence="2 3">
    <name type="scientific">Botrytis byssoidea</name>
    <dbReference type="NCBI Taxonomy" id="139641"/>
    <lineage>
        <taxon>Eukaryota</taxon>
        <taxon>Fungi</taxon>
        <taxon>Dikarya</taxon>
        <taxon>Ascomycota</taxon>
        <taxon>Pezizomycotina</taxon>
        <taxon>Leotiomycetes</taxon>
        <taxon>Helotiales</taxon>
        <taxon>Sclerotiniaceae</taxon>
        <taxon>Botrytis</taxon>
    </lineage>
</organism>